<reference evidence="1 2" key="1">
    <citation type="submission" date="2015-11" db="EMBL/GenBank/DDBJ databases">
        <title>The genome of Candidatus Endoriftia persephone in Ridgeia piscesae and population structure of the North Eastern Pacific vestimentiferan symbionts.</title>
        <authorList>
            <person name="Perez M."/>
            <person name="Juniper K.S."/>
        </authorList>
    </citation>
    <scope>NUCLEOTIDE SEQUENCE [LARGE SCALE GENOMIC DNA]</scope>
    <source>
        <strain evidence="1">Ind10</strain>
    </source>
</reference>
<evidence type="ECO:0000313" key="2">
    <source>
        <dbReference type="Proteomes" id="UP000051276"/>
    </source>
</evidence>
<name>A0A0T5Z5I1_9GAMM</name>
<feature type="non-terminal residue" evidence="1">
    <location>
        <position position="89"/>
    </location>
</feature>
<sequence length="89" mass="10482">MSVLVGLLCGLIVWLVLDPLQSRALGEIFQKELQQQLEQRARDSRHRFQQYLGQWRLTATGLAQNWRLVEYVKSPAWAQDREKPKTYLN</sequence>
<proteinExistence type="predicted"/>
<organism evidence="1 2">
    <name type="scientific">endosymbiont of Ridgeia piscesae</name>
    <dbReference type="NCBI Taxonomy" id="54398"/>
    <lineage>
        <taxon>Bacteria</taxon>
        <taxon>Pseudomonadati</taxon>
        <taxon>Pseudomonadota</taxon>
        <taxon>Gammaproteobacteria</taxon>
        <taxon>sulfur-oxidizing symbionts</taxon>
    </lineage>
</organism>
<protein>
    <submittedName>
        <fullName evidence="1">Uncharacterized protein</fullName>
    </submittedName>
</protein>
<gene>
    <name evidence="1" type="ORF">Ga0076813_12971</name>
</gene>
<dbReference type="AlphaFoldDB" id="A0A0T5Z5I1"/>
<evidence type="ECO:0000313" key="1">
    <source>
        <dbReference type="EMBL" id="KRT58170.1"/>
    </source>
</evidence>
<accession>A0A0T5Z5I1</accession>
<dbReference type="Proteomes" id="UP000051276">
    <property type="component" value="Unassembled WGS sequence"/>
</dbReference>
<comment type="caution">
    <text evidence="1">The sequence shown here is derived from an EMBL/GenBank/DDBJ whole genome shotgun (WGS) entry which is preliminary data.</text>
</comment>
<dbReference type="EMBL" id="LMXI01000397">
    <property type="protein sequence ID" value="KRT58170.1"/>
    <property type="molecule type" value="Genomic_DNA"/>
</dbReference>